<organism evidence="4 5">
    <name type="scientific">Angustibacter luteus</name>
    <dbReference type="NCBI Taxonomy" id="658456"/>
    <lineage>
        <taxon>Bacteria</taxon>
        <taxon>Bacillati</taxon>
        <taxon>Actinomycetota</taxon>
        <taxon>Actinomycetes</taxon>
        <taxon>Kineosporiales</taxon>
        <taxon>Kineosporiaceae</taxon>
    </lineage>
</organism>
<dbReference type="InterPro" id="IPR036444">
    <property type="entry name" value="PLipase_A2_dom_sf"/>
</dbReference>
<keyword evidence="1" id="KW-1133">Transmembrane helix</keyword>
<keyword evidence="1" id="KW-0472">Membrane</keyword>
<reference evidence="5" key="1">
    <citation type="journal article" date="2019" name="Int. J. Syst. Evol. Microbiol.">
        <title>The Global Catalogue of Microorganisms (GCM) 10K type strain sequencing project: providing services to taxonomists for standard genome sequencing and annotation.</title>
        <authorList>
            <consortium name="The Broad Institute Genomics Platform"/>
            <consortium name="The Broad Institute Genome Sequencing Center for Infectious Disease"/>
            <person name="Wu L."/>
            <person name="Ma J."/>
        </authorList>
    </citation>
    <scope>NUCLEOTIDE SEQUENCE [LARGE SCALE GENOMIC DNA]</scope>
    <source>
        <strain evidence="5">KACC 14249</strain>
    </source>
</reference>
<feature type="transmembrane region" description="Helical" evidence="1">
    <location>
        <begin position="372"/>
        <end position="391"/>
    </location>
</feature>
<feature type="domain" description="Alpha/beta-hydrolase N-terminal" evidence="3">
    <location>
        <begin position="249"/>
        <end position="387"/>
    </location>
</feature>
<keyword evidence="5" id="KW-1185">Reference proteome</keyword>
<dbReference type="RefSeq" id="WP_345715890.1">
    <property type="nucleotide sequence ID" value="NZ_BAABFP010000004.1"/>
</dbReference>
<comment type="caution">
    <text evidence="4">The sequence shown here is derived from an EMBL/GenBank/DDBJ whole genome shotgun (WGS) entry which is preliminary data.</text>
</comment>
<dbReference type="Gene3D" id="1.20.90.10">
    <property type="entry name" value="Phospholipase A2 domain"/>
    <property type="match status" value="1"/>
</dbReference>
<feature type="transmembrane region" description="Helical" evidence="1">
    <location>
        <begin position="299"/>
        <end position="319"/>
    </location>
</feature>
<dbReference type="EMBL" id="JBHSRD010000003">
    <property type="protein sequence ID" value="MFC6007083.1"/>
    <property type="molecule type" value="Genomic_DNA"/>
</dbReference>
<feature type="domain" description="Alpha/beta-hydrolase catalytic" evidence="2">
    <location>
        <begin position="430"/>
        <end position="573"/>
    </location>
</feature>
<dbReference type="Pfam" id="PF15420">
    <property type="entry name" value="Abhydrolase_9_N"/>
    <property type="match status" value="1"/>
</dbReference>
<evidence type="ECO:0000256" key="1">
    <source>
        <dbReference type="SAM" id="Phobius"/>
    </source>
</evidence>
<gene>
    <name evidence="4" type="ORF">ACFQDO_08060</name>
</gene>
<dbReference type="SUPFAM" id="SSF48619">
    <property type="entry name" value="Phospholipase A2, PLA2"/>
    <property type="match status" value="1"/>
</dbReference>
<dbReference type="InterPro" id="IPR027788">
    <property type="entry name" value="Alpha/beta-hydrolase_N_dom"/>
</dbReference>
<feature type="transmembrane region" description="Helical" evidence="1">
    <location>
        <begin position="191"/>
        <end position="210"/>
    </location>
</feature>
<dbReference type="Pfam" id="PF10081">
    <property type="entry name" value="Abhydrolase_9"/>
    <property type="match status" value="2"/>
</dbReference>
<feature type="transmembrane region" description="Helical" evidence="1">
    <location>
        <begin position="231"/>
        <end position="252"/>
    </location>
</feature>
<feature type="transmembrane region" description="Helical" evidence="1">
    <location>
        <begin position="339"/>
        <end position="360"/>
    </location>
</feature>
<protein>
    <submittedName>
        <fullName evidence="4">Alpha/beta-hydrolase family protein</fullName>
    </submittedName>
</protein>
<evidence type="ECO:0000259" key="3">
    <source>
        <dbReference type="Pfam" id="PF15420"/>
    </source>
</evidence>
<evidence type="ECO:0000259" key="2">
    <source>
        <dbReference type="Pfam" id="PF10081"/>
    </source>
</evidence>
<dbReference type="Proteomes" id="UP001596189">
    <property type="component" value="Unassembled WGS sequence"/>
</dbReference>
<proteinExistence type="predicted"/>
<accession>A0ABW1JEN7</accession>
<feature type="transmembrane region" description="Helical" evidence="1">
    <location>
        <begin position="258"/>
        <end position="278"/>
    </location>
</feature>
<name>A0ABW1JEN7_9ACTN</name>
<dbReference type="InterPro" id="IPR027787">
    <property type="entry name" value="Alpha/beta-hydrolase_catalytic"/>
</dbReference>
<feature type="domain" description="Alpha/beta-hydrolase catalytic" evidence="2">
    <location>
        <begin position="587"/>
        <end position="656"/>
    </location>
</feature>
<evidence type="ECO:0000313" key="4">
    <source>
        <dbReference type="EMBL" id="MFC6007083.1"/>
    </source>
</evidence>
<sequence>MREGTQQRTSTPIGRRILVVLAALLVFGAVSGSAAWAGGRPRSTASETSDAAAAAVRSLTGDGDPRATAALLPADFGAVMGYWPVVVRAGGRTVLERASGSCSSPFGDTRYDFSAACRQHDLGYDLLRYADRTGHPLGAWARAAVDRAFDRHLNERCGGPACAAAAAVYAGAVDVNSVRQLYRVPAIETPMHWGLAGSAGALVLLLGWWRRLRVRTATVLARLARAAARRVTVGLPTLLGAIGLGASLVPTILPRPLLVQAVVSAVVAVQLVAVGALARRAVARMRTMRPNRLPPTVQRWGTTALAMAAITAGVVAGHARSAELLTGMGQAAPSLAETALAAGLAGALGTVLVAAGRGLAWTARAAWRSRRVRVALLVPVLAVGSTVGFAAPRDASAGIDVGSKGRRYLAHGLTADQISQVTGKPARQPIRTYVGLGAAADPQDRARLAVRQLDQLGGFDRAAVLVLMPTGSGWVDPAGVGAAEYLYGGDIASVAVQYDDVPSWVAYLKGGGAGRQTATAVLDAVRARVDAMPAQRRPHVLLFGESLGALSGLHAPVGRADAALWVGVPGPARERAEQVSADPSQQVLLHADDPVAAWSPELAWRDTAQWSRPWVPGFSFWQGVGDLVSAYWTPDGYGHRYSTEMVDAWVRAAHPSAAGSPVAARLPQVRAAVGDLAAVG</sequence>
<keyword evidence="1" id="KW-0812">Transmembrane</keyword>
<evidence type="ECO:0000313" key="5">
    <source>
        <dbReference type="Proteomes" id="UP001596189"/>
    </source>
</evidence>